<evidence type="ECO:0000259" key="10">
    <source>
        <dbReference type="Pfam" id="PF03800"/>
    </source>
</evidence>
<evidence type="ECO:0000256" key="6">
    <source>
        <dbReference type="ARBA" id="ARBA00023054"/>
    </source>
</evidence>
<keyword evidence="3" id="KW-0158">Chromosome</keyword>
<dbReference type="InterPro" id="IPR038275">
    <property type="entry name" value="Nuf2_N_sf"/>
</dbReference>
<evidence type="ECO:0000313" key="12">
    <source>
        <dbReference type="Proteomes" id="UP001189429"/>
    </source>
</evidence>
<proteinExistence type="inferred from homology"/>
<dbReference type="EMBL" id="CAUYUJ010015105">
    <property type="protein sequence ID" value="CAK0849923.1"/>
    <property type="molecule type" value="Genomic_DNA"/>
</dbReference>
<sequence>MVGMRGYAFRVLAPKDIAAVLGMIGVHPAVTPDAVDKPTLEVAMSVFQHLVEFAYDMDVAQVKAQTPHLAQPTEIFDEATDVLTVFKLAKQLAAINLVDDFSLSDIWEPSSKRFRAVLSGIVNFCRYKEAQVIVITGMKADLHSLDAERLELVERTSQVGDELNVARERHNRELQDLFAAESDAQEAQGLVDKLRQQRHSADRLLESKEAVLGGARERAAQNEQRWSQDQLREADLRDQIAESPEGLEREVRELHQAVRQQKGRLEERVDEKRARAQRNTVLGSLAERLKGYKEDLAKVHEAAGQAAAAKSHACSAGEELAALRRGLEAQRAEEAELDQAVKQTQAELEKAKQAHEGRLQQLEARRRQALLQHQELQARRTEEQRQLAALQARRLELDAEVAGARRAHEAEMNDLRAQLQQLREEALAYVQGVEAECEAYSARISGSVGAPSGKLLTGSPEAKRAQRRLGYTPSPQRVRCIRQPLVLSPGA</sequence>
<dbReference type="Proteomes" id="UP001189429">
    <property type="component" value="Unassembled WGS sequence"/>
</dbReference>
<keyword evidence="6 9" id="KW-0175">Coiled coil</keyword>
<name>A0ABN9TXH0_9DINO</name>
<organism evidence="11 12">
    <name type="scientific">Prorocentrum cordatum</name>
    <dbReference type="NCBI Taxonomy" id="2364126"/>
    <lineage>
        <taxon>Eukaryota</taxon>
        <taxon>Sar</taxon>
        <taxon>Alveolata</taxon>
        <taxon>Dinophyceae</taxon>
        <taxon>Prorocentrales</taxon>
        <taxon>Prorocentraceae</taxon>
        <taxon>Prorocentrum</taxon>
    </lineage>
</organism>
<evidence type="ECO:0000256" key="9">
    <source>
        <dbReference type="SAM" id="Coils"/>
    </source>
</evidence>
<evidence type="ECO:0000313" key="11">
    <source>
        <dbReference type="EMBL" id="CAK0849923.1"/>
    </source>
</evidence>
<comment type="similarity">
    <text evidence="2">Belongs to the NUF2 family.</text>
</comment>
<dbReference type="InterPro" id="IPR005549">
    <property type="entry name" value="Kinetochore_Nuf2_N"/>
</dbReference>
<keyword evidence="4" id="KW-0132">Cell division</keyword>
<dbReference type="Gene3D" id="1.10.418.60">
    <property type="entry name" value="Ncd80 complex, Nuf2 subunit"/>
    <property type="match status" value="1"/>
</dbReference>
<evidence type="ECO:0000256" key="7">
    <source>
        <dbReference type="ARBA" id="ARBA00023306"/>
    </source>
</evidence>
<reference evidence="11" key="1">
    <citation type="submission" date="2023-10" db="EMBL/GenBank/DDBJ databases">
        <authorList>
            <person name="Chen Y."/>
            <person name="Shah S."/>
            <person name="Dougan E. K."/>
            <person name="Thang M."/>
            <person name="Chan C."/>
        </authorList>
    </citation>
    <scope>NUCLEOTIDE SEQUENCE [LARGE SCALE GENOMIC DNA]</scope>
</reference>
<keyword evidence="7" id="KW-0131">Cell cycle</keyword>
<feature type="domain" description="Kinetochore protein Nuf2 N-terminal" evidence="10">
    <location>
        <begin position="7"/>
        <end position="135"/>
    </location>
</feature>
<keyword evidence="5" id="KW-0498">Mitosis</keyword>
<accession>A0ABN9TXH0</accession>
<evidence type="ECO:0000256" key="2">
    <source>
        <dbReference type="ARBA" id="ARBA00005498"/>
    </source>
</evidence>
<dbReference type="Pfam" id="PF03800">
    <property type="entry name" value="Nuf2"/>
    <property type="match status" value="1"/>
</dbReference>
<feature type="coiled-coil region" evidence="9">
    <location>
        <begin position="320"/>
        <end position="432"/>
    </location>
</feature>
<protein>
    <recommendedName>
        <fullName evidence="10">Kinetochore protein Nuf2 N-terminal domain-containing protein</fullName>
    </recommendedName>
</protein>
<comment type="subcellular location">
    <subcellularLocation>
        <location evidence="1">Chromosome</location>
        <location evidence="1">Centromere</location>
    </subcellularLocation>
</comment>
<evidence type="ECO:0000256" key="1">
    <source>
        <dbReference type="ARBA" id="ARBA00004584"/>
    </source>
</evidence>
<evidence type="ECO:0000256" key="8">
    <source>
        <dbReference type="ARBA" id="ARBA00023328"/>
    </source>
</evidence>
<evidence type="ECO:0000256" key="5">
    <source>
        <dbReference type="ARBA" id="ARBA00022776"/>
    </source>
</evidence>
<gene>
    <name evidence="11" type="ORF">PCOR1329_LOCUS42497</name>
</gene>
<evidence type="ECO:0000256" key="4">
    <source>
        <dbReference type="ARBA" id="ARBA00022618"/>
    </source>
</evidence>
<keyword evidence="12" id="KW-1185">Reference proteome</keyword>
<evidence type="ECO:0000256" key="3">
    <source>
        <dbReference type="ARBA" id="ARBA00022454"/>
    </source>
</evidence>
<keyword evidence="8" id="KW-0137">Centromere</keyword>
<comment type="caution">
    <text evidence="11">The sequence shown here is derived from an EMBL/GenBank/DDBJ whole genome shotgun (WGS) entry which is preliminary data.</text>
</comment>